<gene>
    <name evidence="2" type="ORF">K504DRAFT_367414</name>
</gene>
<evidence type="ECO:0000256" key="1">
    <source>
        <dbReference type="SAM" id="Phobius"/>
    </source>
</evidence>
<keyword evidence="3" id="KW-1185">Reference proteome</keyword>
<sequence>MANTLAAASITILYCLSWPLLQSFYAVSFILTPLWTCVQFILLPITCLAHAVLDVVLFPFRLRVLDRIETIYIYLGIAALIGCIAGAVLHFSFTFISSTLSIDAASESRARSRQRTAATYRAARSKRKAEILDYASTRTMVKTVSNSQRQRGLLSQTIIEEQDSDF</sequence>
<feature type="transmembrane region" description="Helical" evidence="1">
    <location>
        <begin position="38"/>
        <end position="60"/>
    </location>
</feature>
<dbReference type="OrthoDB" id="4502894at2759"/>
<keyword evidence="1" id="KW-1133">Transmembrane helix</keyword>
<evidence type="ECO:0000313" key="3">
    <source>
        <dbReference type="Proteomes" id="UP000799428"/>
    </source>
</evidence>
<protein>
    <submittedName>
        <fullName evidence="2">Uncharacterized protein</fullName>
    </submittedName>
</protein>
<feature type="transmembrane region" description="Helical" evidence="1">
    <location>
        <begin position="72"/>
        <end position="93"/>
    </location>
</feature>
<dbReference type="Proteomes" id="UP000799428">
    <property type="component" value="Unassembled WGS sequence"/>
</dbReference>
<organism evidence="2 3">
    <name type="scientific">Pleomassaria siparia CBS 279.74</name>
    <dbReference type="NCBI Taxonomy" id="1314801"/>
    <lineage>
        <taxon>Eukaryota</taxon>
        <taxon>Fungi</taxon>
        <taxon>Dikarya</taxon>
        <taxon>Ascomycota</taxon>
        <taxon>Pezizomycotina</taxon>
        <taxon>Dothideomycetes</taxon>
        <taxon>Pleosporomycetidae</taxon>
        <taxon>Pleosporales</taxon>
        <taxon>Pleomassariaceae</taxon>
        <taxon>Pleomassaria</taxon>
    </lineage>
</organism>
<evidence type="ECO:0000313" key="2">
    <source>
        <dbReference type="EMBL" id="KAF2715005.1"/>
    </source>
</evidence>
<reference evidence="2" key="1">
    <citation type="journal article" date="2020" name="Stud. Mycol.">
        <title>101 Dothideomycetes genomes: a test case for predicting lifestyles and emergence of pathogens.</title>
        <authorList>
            <person name="Haridas S."/>
            <person name="Albert R."/>
            <person name="Binder M."/>
            <person name="Bloem J."/>
            <person name="Labutti K."/>
            <person name="Salamov A."/>
            <person name="Andreopoulos B."/>
            <person name="Baker S."/>
            <person name="Barry K."/>
            <person name="Bills G."/>
            <person name="Bluhm B."/>
            <person name="Cannon C."/>
            <person name="Castanera R."/>
            <person name="Culley D."/>
            <person name="Daum C."/>
            <person name="Ezra D."/>
            <person name="Gonzalez J."/>
            <person name="Henrissat B."/>
            <person name="Kuo A."/>
            <person name="Liang C."/>
            <person name="Lipzen A."/>
            <person name="Lutzoni F."/>
            <person name="Magnuson J."/>
            <person name="Mondo S."/>
            <person name="Nolan M."/>
            <person name="Ohm R."/>
            <person name="Pangilinan J."/>
            <person name="Park H.-J."/>
            <person name="Ramirez L."/>
            <person name="Alfaro M."/>
            <person name="Sun H."/>
            <person name="Tritt A."/>
            <person name="Yoshinaga Y."/>
            <person name="Zwiers L.-H."/>
            <person name="Turgeon B."/>
            <person name="Goodwin S."/>
            <person name="Spatafora J."/>
            <person name="Crous P."/>
            <person name="Grigoriev I."/>
        </authorList>
    </citation>
    <scope>NUCLEOTIDE SEQUENCE</scope>
    <source>
        <strain evidence="2">CBS 279.74</strain>
    </source>
</reference>
<keyword evidence="1" id="KW-0812">Transmembrane</keyword>
<dbReference type="EMBL" id="MU005764">
    <property type="protein sequence ID" value="KAF2715005.1"/>
    <property type="molecule type" value="Genomic_DNA"/>
</dbReference>
<dbReference type="AlphaFoldDB" id="A0A6G1KR17"/>
<name>A0A6G1KR17_9PLEO</name>
<accession>A0A6G1KR17</accession>
<proteinExistence type="predicted"/>
<keyword evidence="1" id="KW-0472">Membrane</keyword>